<name>A0A511FC84_9CELL</name>
<dbReference type="InterPro" id="IPR004843">
    <property type="entry name" value="Calcineurin-like_PHP"/>
</dbReference>
<dbReference type="Proteomes" id="UP000321723">
    <property type="component" value="Unassembled WGS sequence"/>
</dbReference>
<dbReference type="Gene3D" id="3.60.21.10">
    <property type="match status" value="1"/>
</dbReference>
<dbReference type="GO" id="GO:0008758">
    <property type="term" value="F:UDP-2,3-diacylglucosamine hydrolase activity"/>
    <property type="evidence" value="ECO:0007669"/>
    <property type="project" value="TreeGrafter"/>
</dbReference>
<comment type="caution">
    <text evidence="2">The sequence shown here is derived from an EMBL/GenBank/DDBJ whole genome shotgun (WGS) entry which is preliminary data.</text>
</comment>
<dbReference type="GO" id="GO:0009245">
    <property type="term" value="P:lipid A biosynthetic process"/>
    <property type="evidence" value="ECO:0007669"/>
    <property type="project" value="TreeGrafter"/>
</dbReference>
<dbReference type="OrthoDB" id="9780884at2"/>
<reference evidence="2 4" key="1">
    <citation type="submission" date="2019-07" db="EMBL/GenBank/DDBJ databases">
        <title>Whole genome shotgun sequence of Cellulomonas hominis NBRC 16055.</title>
        <authorList>
            <person name="Hosoyama A."/>
            <person name="Uohara A."/>
            <person name="Ohji S."/>
            <person name="Ichikawa N."/>
        </authorList>
    </citation>
    <scope>NUCLEOTIDE SEQUENCE [LARGE SCALE GENOMIC DNA]</scope>
    <source>
        <strain evidence="2 4">NBRC 16055</strain>
    </source>
</reference>
<protein>
    <submittedName>
        <fullName evidence="2">Metallophosphoesterase</fullName>
    </submittedName>
    <submittedName>
        <fullName evidence="3">Putative MPP superfamily phosphohydrolase</fullName>
    </submittedName>
</protein>
<evidence type="ECO:0000313" key="5">
    <source>
        <dbReference type="Proteomes" id="UP000564629"/>
    </source>
</evidence>
<dbReference type="RefSeq" id="WP_146837300.1">
    <property type="nucleotide sequence ID" value="NZ_BJVQ01000024.1"/>
</dbReference>
<dbReference type="SUPFAM" id="SSF56300">
    <property type="entry name" value="Metallo-dependent phosphatases"/>
    <property type="match status" value="1"/>
</dbReference>
<dbReference type="Proteomes" id="UP000564629">
    <property type="component" value="Unassembled WGS sequence"/>
</dbReference>
<evidence type="ECO:0000313" key="4">
    <source>
        <dbReference type="Proteomes" id="UP000321723"/>
    </source>
</evidence>
<feature type="domain" description="Calcineurin-like phosphoesterase" evidence="1">
    <location>
        <begin position="48"/>
        <end position="251"/>
    </location>
</feature>
<organism evidence="2 4">
    <name type="scientific">Cellulomonas hominis</name>
    <dbReference type="NCBI Taxonomy" id="156981"/>
    <lineage>
        <taxon>Bacteria</taxon>
        <taxon>Bacillati</taxon>
        <taxon>Actinomycetota</taxon>
        <taxon>Actinomycetes</taxon>
        <taxon>Micrococcales</taxon>
        <taxon>Cellulomonadaceae</taxon>
        <taxon>Cellulomonas</taxon>
    </lineage>
</organism>
<dbReference type="PANTHER" id="PTHR31302:SF20">
    <property type="entry name" value="CONSERVED PROTEIN"/>
    <property type="match status" value="1"/>
</dbReference>
<evidence type="ECO:0000259" key="1">
    <source>
        <dbReference type="Pfam" id="PF00149"/>
    </source>
</evidence>
<proteinExistence type="predicted"/>
<sequence length="325" mass="34666">MSHPAARALGGLALAGAGALAWASLVEVRWYALREVTVPVLPAGQDPLRILHLSDLHLTPGQQRKVDWVRDLASLRPDLVVDTGDNWAHLDAMPALLHALEPHLGTPGAFVWGSNDFFAPSPKNPARYLLPDARTAPERPPVELPWRELGRRLTSAGWVDLTNRRGEVKAGGRRVSLVGTDDAHLDRDRFPAAGGPEDVRPARVVDDAGVTRADGGDVDLHLGVTHAPYRRVLEAMLADDADLVLAGHTHGGQLGVPGYGALVTNCDLDRGRAKGLHGWPGPRPDARGGADSTWLHVSGGLGTSPYAPVRFACRPEATLLTLVPA</sequence>
<reference evidence="3 5" key="2">
    <citation type="submission" date="2020-08" db="EMBL/GenBank/DDBJ databases">
        <title>Sequencing the genomes of 1000 actinobacteria strains.</title>
        <authorList>
            <person name="Klenk H.-P."/>
        </authorList>
    </citation>
    <scope>NUCLEOTIDE SEQUENCE [LARGE SCALE GENOMIC DNA]</scope>
    <source>
        <strain evidence="3 5">DSM 9581</strain>
    </source>
</reference>
<accession>A0A511FC84</accession>
<gene>
    <name evidence="2" type="ORF">CHO01_19710</name>
    <name evidence="3" type="ORF">HNR08_001371</name>
</gene>
<dbReference type="AlphaFoldDB" id="A0A511FC84"/>
<dbReference type="GO" id="GO:0016020">
    <property type="term" value="C:membrane"/>
    <property type="evidence" value="ECO:0007669"/>
    <property type="project" value="GOC"/>
</dbReference>
<keyword evidence="4" id="KW-1185">Reference proteome</keyword>
<keyword evidence="3" id="KW-0378">Hydrolase</keyword>
<evidence type="ECO:0000313" key="2">
    <source>
        <dbReference type="EMBL" id="GEL46855.1"/>
    </source>
</evidence>
<dbReference type="EMBL" id="BJVQ01000024">
    <property type="protein sequence ID" value="GEL46855.1"/>
    <property type="molecule type" value="Genomic_DNA"/>
</dbReference>
<dbReference type="Pfam" id="PF00149">
    <property type="entry name" value="Metallophos"/>
    <property type="match status" value="1"/>
</dbReference>
<dbReference type="InterPro" id="IPR029052">
    <property type="entry name" value="Metallo-depent_PP-like"/>
</dbReference>
<dbReference type="EMBL" id="JACHDN010000001">
    <property type="protein sequence ID" value="MBB5472635.1"/>
    <property type="molecule type" value="Genomic_DNA"/>
</dbReference>
<dbReference type="PANTHER" id="PTHR31302">
    <property type="entry name" value="TRANSMEMBRANE PROTEIN WITH METALLOPHOSPHOESTERASE DOMAIN-RELATED"/>
    <property type="match status" value="1"/>
</dbReference>
<dbReference type="InterPro" id="IPR051158">
    <property type="entry name" value="Metallophosphoesterase_sf"/>
</dbReference>
<evidence type="ECO:0000313" key="3">
    <source>
        <dbReference type="EMBL" id="MBB5472635.1"/>
    </source>
</evidence>